<evidence type="ECO:0000313" key="2">
    <source>
        <dbReference type="Proteomes" id="UP000275368"/>
    </source>
</evidence>
<reference evidence="1 2" key="1">
    <citation type="submission" date="2018-11" db="EMBL/GenBank/DDBJ databases">
        <title>Complete genome sequence of Paenibacillus baekrokdamisoli strain KCTC 33723.</title>
        <authorList>
            <person name="Kang S.W."/>
            <person name="Lee K.C."/>
            <person name="Kim K.K."/>
            <person name="Kim J.S."/>
            <person name="Kim D.S."/>
            <person name="Ko S.H."/>
            <person name="Yang S.H."/>
            <person name="Lee J.S."/>
        </authorList>
    </citation>
    <scope>NUCLEOTIDE SEQUENCE [LARGE SCALE GENOMIC DNA]</scope>
    <source>
        <strain evidence="1 2">KCTC 33723</strain>
    </source>
</reference>
<dbReference type="KEGG" id="pbk:Back11_10810"/>
<keyword evidence="2" id="KW-1185">Reference proteome</keyword>
<accession>A0A3G9IN56</accession>
<name>A0A3G9IN56_9BACL</name>
<proteinExistence type="predicted"/>
<organism evidence="1 2">
    <name type="scientific">Paenibacillus baekrokdamisoli</name>
    <dbReference type="NCBI Taxonomy" id="1712516"/>
    <lineage>
        <taxon>Bacteria</taxon>
        <taxon>Bacillati</taxon>
        <taxon>Bacillota</taxon>
        <taxon>Bacilli</taxon>
        <taxon>Bacillales</taxon>
        <taxon>Paenibacillaceae</taxon>
        <taxon>Paenibacillus</taxon>
    </lineage>
</organism>
<sequence>MMHNSIMIRDRLREANQSSLHKERRKAHRFVRALNTHALPREEELKIAGNWLIYSNDSIPGMVEAITDLKEYWLKSGLSLSDDASQMIGIQLRVDIEDGCFTRLVTAERIEIMASTMKGIWAGIVHLQQELSARQAPFLKAGLIECQPSWKIQVSQSPFGSNYLVPDLSETYLSNDAFRMLAHSGINGMIIYGDWLCYVQSSIYPELNCVDYERNIMQLRDAIERAKRYGVQLFYVPVSPKLAMDHPLFVKYPKSRGAQNFSGLSENSPKIFNLCSSDPTTLAFHGEVMANLFKEAPDLGGLILIIGGESYYHCFMRPDKNGLEAHERTNCPGCKAYAPEVVVNGLLAATEEAVHRVKADAWIMAWPYSAFFWSSDPAQLQLLENMPEEVALLSTIEKDEWLQKDGYQKSIWDYSIDFTGPAGNLIQQAEIIKTREMQLVVKTETALGLECIQYPYMPSLQRLAEKWRHVSELNPDGVVQSWMFFGMWGSRAEELGWWASWHPEKTTDEVLVLMASRDFAENASTMIQVWSYLSEAAGHFPYVAHYFTGPEFLGPAHPFFFEDPVPLPIEFTSLLYYLQENEESFSSTVTDIRQTLLLDRFPHAMLKEVFKADEGREVSQLVIAEYEAAVAASEKAYLLIKDIPLPEDPILLQSLQEESLLCELIYRTFVTTAHTYRFLLLKEQLAESPNEAAFAEMKEIVKDELENTRHARHIFQEAPWLDLALRLDGKYPSSIQMIDSKLVMMEQGSTF</sequence>
<dbReference type="EMBL" id="AP019308">
    <property type="protein sequence ID" value="BBH19736.1"/>
    <property type="molecule type" value="Genomic_DNA"/>
</dbReference>
<dbReference type="OrthoDB" id="2502968at2"/>
<gene>
    <name evidence="1" type="ORF">Back11_10810</name>
</gene>
<dbReference type="AlphaFoldDB" id="A0A3G9IN56"/>
<dbReference type="RefSeq" id="WP_125654295.1">
    <property type="nucleotide sequence ID" value="NZ_AP019308.1"/>
</dbReference>
<protein>
    <submittedName>
        <fullName evidence="1">Uncharacterized protein</fullName>
    </submittedName>
</protein>
<dbReference type="Proteomes" id="UP000275368">
    <property type="component" value="Chromosome"/>
</dbReference>
<evidence type="ECO:0000313" key="1">
    <source>
        <dbReference type="EMBL" id="BBH19736.1"/>
    </source>
</evidence>